<dbReference type="eggNOG" id="arCOG00031">
    <property type="taxonomic scope" value="Archaea"/>
</dbReference>
<dbReference type="OrthoDB" id="31493at2157"/>
<dbReference type="Gene3D" id="3.40.50.2020">
    <property type="match status" value="1"/>
</dbReference>
<evidence type="ECO:0000256" key="2">
    <source>
        <dbReference type="ARBA" id="ARBA00022726"/>
    </source>
</evidence>
<evidence type="ECO:0000313" key="5">
    <source>
        <dbReference type="Proteomes" id="UP000003980"/>
    </source>
</evidence>
<accession>H2C6V0</accession>
<dbReference type="GO" id="GO:0016757">
    <property type="term" value="F:glycosyltransferase activity"/>
    <property type="evidence" value="ECO:0007669"/>
    <property type="project" value="UniProtKB-KW"/>
</dbReference>
<evidence type="ECO:0000259" key="3">
    <source>
        <dbReference type="Pfam" id="PF00156"/>
    </source>
</evidence>
<dbReference type="EMBL" id="JH597768">
    <property type="protein sequence ID" value="EHP69527.1"/>
    <property type="molecule type" value="Genomic_DNA"/>
</dbReference>
<keyword evidence="5" id="KW-1185">Reference proteome</keyword>
<dbReference type="Pfam" id="PF00156">
    <property type="entry name" value="Pribosyltran"/>
    <property type="match status" value="1"/>
</dbReference>
<dbReference type="HOGENOM" id="CLU_086256_1_0_2"/>
<keyword evidence="4" id="KW-0328">Glycosyltransferase</keyword>
<organism evidence="4 5">
    <name type="scientific">Metallosphaera yellowstonensis MK1</name>
    <dbReference type="NCBI Taxonomy" id="671065"/>
    <lineage>
        <taxon>Archaea</taxon>
        <taxon>Thermoproteota</taxon>
        <taxon>Thermoprotei</taxon>
        <taxon>Sulfolobales</taxon>
        <taxon>Sulfolobaceae</taxon>
        <taxon>Metallosphaera</taxon>
    </lineage>
</organism>
<name>H2C6V0_9CREN</name>
<gene>
    <name evidence="4" type="ORF">MetMK1DRAFT_00022940</name>
</gene>
<sequence length="234" mass="26766">MQNTSKDREMRERLLAIDILRELKRTYTYKELSRIFGLQESLLCRYVNGTTVPSEQQARELLSWTTNRDFLQKFFKDKIKIYPDSFIDTSELLHYPSLLRLAMEPILSKFGRVDKVFSIATNGVPFATMASMILGKPLLVAKKHKDSIYLEYLEESMKEADSVVTNVYVRKNFVSKDDRILIVDDVMKTGKTIRSSISLISKGGGTVAGILLIVAQESSIRDLTNYATEVMFKI</sequence>
<dbReference type="AlphaFoldDB" id="H2C6V0"/>
<dbReference type="InterPro" id="IPR029057">
    <property type="entry name" value="PRTase-like"/>
</dbReference>
<evidence type="ECO:0000256" key="1">
    <source>
        <dbReference type="ARBA" id="ARBA00022679"/>
    </source>
</evidence>
<dbReference type="STRING" id="671065.MetMK1DRAFT_00022940"/>
<dbReference type="PANTHER" id="PTHR43864">
    <property type="entry name" value="HYPOXANTHINE/GUANINE PHOSPHORIBOSYLTRANSFERASE"/>
    <property type="match status" value="1"/>
</dbReference>
<protein>
    <submittedName>
        <fullName evidence="4">PRPP-binding protein, adenine/guanine phosphoribosyltransferase</fullName>
    </submittedName>
</protein>
<dbReference type="SUPFAM" id="SSF53271">
    <property type="entry name" value="PRTase-like"/>
    <property type="match status" value="1"/>
</dbReference>
<dbReference type="Proteomes" id="UP000003980">
    <property type="component" value="Unassembled WGS sequence"/>
</dbReference>
<dbReference type="GO" id="GO:0006166">
    <property type="term" value="P:purine ribonucleoside salvage"/>
    <property type="evidence" value="ECO:0007669"/>
    <property type="project" value="UniProtKB-KW"/>
</dbReference>
<keyword evidence="2" id="KW-0660">Purine salvage</keyword>
<dbReference type="CDD" id="cd06223">
    <property type="entry name" value="PRTases_typeI"/>
    <property type="match status" value="1"/>
</dbReference>
<keyword evidence="1 4" id="KW-0808">Transferase</keyword>
<feature type="domain" description="Phosphoribosyltransferase" evidence="3">
    <location>
        <begin position="106"/>
        <end position="230"/>
    </location>
</feature>
<reference evidence="4 5" key="1">
    <citation type="submission" date="2012-01" db="EMBL/GenBank/DDBJ databases">
        <title>Improved High-Quality Draft sequence of Metallosphaera yellowstonensis MK1.</title>
        <authorList>
            <consortium name="US DOE Joint Genome Institute"/>
            <person name="Lucas S."/>
            <person name="Han J."/>
            <person name="Cheng J.-F."/>
            <person name="Goodwin L."/>
            <person name="Pitluck S."/>
            <person name="Peters L."/>
            <person name="Teshima H."/>
            <person name="Detter J.C."/>
            <person name="Han C."/>
            <person name="Tapia R."/>
            <person name="Land M."/>
            <person name="Hauser L."/>
            <person name="Kyrpides N."/>
            <person name="Kozubal M."/>
            <person name="Macur R.E."/>
            <person name="Jay Z."/>
            <person name="Inskeep W."/>
            <person name="Woyke T."/>
        </authorList>
    </citation>
    <scope>NUCLEOTIDE SEQUENCE [LARGE SCALE GENOMIC DNA]</scope>
    <source>
        <strain evidence="4 5">MK1</strain>
    </source>
</reference>
<dbReference type="InterPro" id="IPR000836">
    <property type="entry name" value="PRTase_dom"/>
</dbReference>
<proteinExistence type="predicted"/>
<evidence type="ECO:0000313" key="4">
    <source>
        <dbReference type="EMBL" id="EHP69527.1"/>
    </source>
</evidence>
<dbReference type="InterPro" id="IPR050118">
    <property type="entry name" value="Pur/Pyrimidine_PRTase"/>
</dbReference>
<dbReference type="PANTHER" id="PTHR43864:SF1">
    <property type="entry name" value="XANTHINE PHOSPHORIBOSYLTRANSFERASE"/>
    <property type="match status" value="1"/>
</dbReference>